<name>A0ABP5Q1H3_9MICO</name>
<dbReference type="Proteomes" id="UP001500929">
    <property type="component" value="Unassembled WGS sequence"/>
</dbReference>
<dbReference type="RefSeq" id="WP_375163596.1">
    <property type="nucleotide sequence ID" value="NZ_BAAAQY010000001.1"/>
</dbReference>
<evidence type="ECO:0000256" key="1">
    <source>
        <dbReference type="SAM" id="Phobius"/>
    </source>
</evidence>
<comment type="caution">
    <text evidence="2">The sequence shown here is derived from an EMBL/GenBank/DDBJ whole genome shotgun (WGS) entry which is preliminary data.</text>
</comment>
<keyword evidence="1" id="KW-0812">Transmembrane</keyword>
<keyword evidence="1" id="KW-0472">Membrane</keyword>
<keyword evidence="1" id="KW-1133">Transmembrane helix</keyword>
<proteinExistence type="predicted"/>
<reference evidence="3" key="1">
    <citation type="journal article" date="2019" name="Int. J. Syst. Evol. Microbiol.">
        <title>The Global Catalogue of Microorganisms (GCM) 10K type strain sequencing project: providing services to taxonomists for standard genome sequencing and annotation.</title>
        <authorList>
            <consortium name="The Broad Institute Genomics Platform"/>
            <consortium name="The Broad Institute Genome Sequencing Center for Infectious Disease"/>
            <person name="Wu L."/>
            <person name="Ma J."/>
        </authorList>
    </citation>
    <scope>NUCLEOTIDE SEQUENCE [LARGE SCALE GENOMIC DNA]</scope>
    <source>
        <strain evidence="3">JCM 16117</strain>
    </source>
</reference>
<evidence type="ECO:0008006" key="4">
    <source>
        <dbReference type="Google" id="ProtNLM"/>
    </source>
</evidence>
<evidence type="ECO:0000313" key="3">
    <source>
        <dbReference type="Proteomes" id="UP001500929"/>
    </source>
</evidence>
<dbReference type="EMBL" id="BAAAQY010000001">
    <property type="protein sequence ID" value="GAA2223077.1"/>
    <property type="molecule type" value="Genomic_DNA"/>
</dbReference>
<gene>
    <name evidence="2" type="ORF">GCM10009851_02590</name>
</gene>
<organism evidence="2 3">
    <name type="scientific">Herbiconiux moechotypicola</name>
    <dbReference type="NCBI Taxonomy" id="637393"/>
    <lineage>
        <taxon>Bacteria</taxon>
        <taxon>Bacillati</taxon>
        <taxon>Actinomycetota</taxon>
        <taxon>Actinomycetes</taxon>
        <taxon>Micrococcales</taxon>
        <taxon>Microbacteriaceae</taxon>
        <taxon>Herbiconiux</taxon>
    </lineage>
</organism>
<keyword evidence="3" id="KW-1185">Reference proteome</keyword>
<protein>
    <recommendedName>
        <fullName evidence="4">Fe-S oxidoreductase</fullName>
    </recommendedName>
</protein>
<evidence type="ECO:0000313" key="2">
    <source>
        <dbReference type="EMBL" id="GAA2223077.1"/>
    </source>
</evidence>
<feature type="transmembrane region" description="Helical" evidence="1">
    <location>
        <begin position="32"/>
        <end position="50"/>
    </location>
</feature>
<sequence>MSGQPSGTEPGATDPLARVRAVLYAPPVARAGYLYATGVALVVGSVLGTGRIRRVDGLFVCTGLPAWAFKRGGTCVGGVYLTDDNDSPAVLRHEAVHRQQWKRYGMMFPLLYALAGSDPLHNHFEIEAGLEDGNYVRRRATRSQTARSR</sequence>
<accession>A0ABP5Q1H3</accession>